<proteinExistence type="predicted"/>
<evidence type="ECO:0000313" key="2">
    <source>
        <dbReference type="Proteomes" id="UP000246991"/>
    </source>
</evidence>
<dbReference type="EMBL" id="PYWC01000044">
    <property type="protein sequence ID" value="PWW75588.1"/>
    <property type="molecule type" value="Genomic_DNA"/>
</dbReference>
<dbReference type="AlphaFoldDB" id="A0A317SMQ6"/>
<keyword evidence="2" id="KW-1185">Reference proteome</keyword>
<name>A0A317SMQ6_9PEZI</name>
<sequence>MEEVRKEEVECMKMVAVVDNVDFMIEGGNRKEMEERMRKMERELRGGLEKWEVDMGGDKFEKGSESVGSVVSE</sequence>
<organism evidence="1 2">
    <name type="scientific">Tuber magnatum</name>
    <name type="common">white Piedmont truffle</name>
    <dbReference type="NCBI Taxonomy" id="42249"/>
    <lineage>
        <taxon>Eukaryota</taxon>
        <taxon>Fungi</taxon>
        <taxon>Dikarya</taxon>
        <taxon>Ascomycota</taxon>
        <taxon>Pezizomycotina</taxon>
        <taxon>Pezizomycetes</taxon>
        <taxon>Pezizales</taxon>
        <taxon>Tuberaceae</taxon>
        <taxon>Tuber</taxon>
    </lineage>
</organism>
<comment type="caution">
    <text evidence="1">The sequence shown here is derived from an EMBL/GenBank/DDBJ whole genome shotgun (WGS) entry which is preliminary data.</text>
</comment>
<protein>
    <submittedName>
        <fullName evidence="1">Uncharacterized protein</fullName>
    </submittedName>
</protein>
<gene>
    <name evidence="1" type="ORF">C7212DRAFT_325468</name>
</gene>
<accession>A0A317SMQ6</accession>
<reference evidence="1 2" key="1">
    <citation type="submission" date="2018-03" db="EMBL/GenBank/DDBJ databases">
        <title>Genomes of Pezizomycetes fungi and the evolution of truffles.</title>
        <authorList>
            <person name="Murat C."/>
            <person name="Payen T."/>
            <person name="Noel B."/>
            <person name="Kuo A."/>
            <person name="Martin F.M."/>
        </authorList>
    </citation>
    <scope>NUCLEOTIDE SEQUENCE [LARGE SCALE GENOMIC DNA]</scope>
    <source>
        <strain evidence="1">091103-1</strain>
    </source>
</reference>
<dbReference type="Proteomes" id="UP000246991">
    <property type="component" value="Unassembled WGS sequence"/>
</dbReference>
<evidence type="ECO:0000313" key="1">
    <source>
        <dbReference type="EMBL" id="PWW75588.1"/>
    </source>
</evidence>